<proteinExistence type="inferred from homology"/>
<evidence type="ECO:0000256" key="3">
    <source>
        <dbReference type="ARBA" id="ARBA00023054"/>
    </source>
</evidence>
<dbReference type="Proteomes" id="UP000718564">
    <property type="component" value="Unassembled WGS sequence"/>
</dbReference>
<evidence type="ECO:0000256" key="2">
    <source>
        <dbReference type="ARBA" id="ARBA00009477"/>
    </source>
</evidence>
<dbReference type="InterPro" id="IPR058792">
    <property type="entry name" value="Beta-barrel_RND_2"/>
</dbReference>
<dbReference type="InterPro" id="IPR058627">
    <property type="entry name" value="MdtA-like_C"/>
</dbReference>
<dbReference type="Gene3D" id="2.40.30.170">
    <property type="match status" value="1"/>
</dbReference>
<evidence type="ECO:0000259" key="6">
    <source>
        <dbReference type="Pfam" id="PF25881"/>
    </source>
</evidence>
<evidence type="ECO:0000256" key="4">
    <source>
        <dbReference type="SAM" id="Coils"/>
    </source>
</evidence>
<feature type="domain" description="YbhG-like alpha-helical hairpin" evidence="6">
    <location>
        <begin position="145"/>
        <end position="254"/>
    </location>
</feature>
<comment type="caution">
    <text evidence="9">The sequence shown here is derived from an EMBL/GenBank/DDBJ whole genome shotgun (WGS) entry which is preliminary data.</text>
</comment>
<keyword evidence="3 4" id="KW-0175">Coiled coil</keyword>
<evidence type="ECO:0000313" key="9">
    <source>
        <dbReference type="EMBL" id="NMG19597.1"/>
    </source>
</evidence>
<evidence type="ECO:0000259" key="8">
    <source>
        <dbReference type="Pfam" id="PF25967"/>
    </source>
</evidence>
<dbReference type="Pfam" id="PF25954">
    <property type="entry name" value="Beta-barrel_RND_2"/>
    <property type="match status" value="1"/>
</dbReference>
<dbReference type="PRINTS" id="PR01490">
    <property type="entry name" value="RTXTOXIND"/>
</dbReference>
<dbReference type="InterPro" id="IPR050465">
    <property type="entry name" value="UPF0194_transport"/>
</dbReference>
<reference evidence="9 10" key="1">
    <citation type="submission" date="2018-06" db="EMBL/GenBank/DDBJ databases">
        <title>Comparative genomics of Brasilonema spp. strains.</title>
        <authorList>
            <person name="Alvarenga D.O."/>
            <person name="Fiore M.F."/>
            <person name="Varani A.M."/>
        </authorList>
    </citation>
    <scope>NUCLEOTIDE SEQUENCE [LARGE SCALE GENOMIC DNA]</scope>
    <source>
        <strain evidence="9 10">SPC951</strain>
    </source>
</reference>
<dbReference type="PANTHER" id="PTHR32347:SF14">
    <property type="entry name" value="EFFLUX SYSTEM COMPONENT YKNX-RELATED"/>
    <property type="match status" value="1"/>
</dbReference>
<dbReference type="Pfam" id="PF25881">
    <property type="entry name" value="HH_YBHG"/>
    <property type="match status" value="1"/>
</dbReference>
<protein>
    <submittedName>
        <fullName evidence="9">Efflux transporter periplasmic adaptor subunit</fullName>
    </submittedName>
</protein>
<sequence>MTTYLENPVIDKKVKHPLRWLIGLAAAGVLVIGATTTYTVVNRGTSKQDIAALTVPVEVKNVTVRISASGKVQPVQSVNISPKNSGTLVELYVEQGDKVSQGQIIAKMDSANIQARIAEARANLAQNQAQLDQAVAGNRPQEITQAKARLAQAEAQLAQARAGNRPQEIAQAQAQVDAAQAKAKYTSEQLKRYQSLYQQGAEKKQLLDQAMSEDNAAKASLQEAQKRLSLQQIGTRSEEISQKEAAVAESRAALQLSQAGSRPEEKQARKAAVAAAEAKLKTEQVNLDNTIIRAPFSGIVTQKYANVGAYVTPTTSASSSASATSSSVVAVARGLEVLASVPEADIGRMKQGQQVEIVADAYPDQVFKGHVRLIAPEAVKEEGVTLFQIRVAIDTGTDKLRSGLNVNMTFLGDKVQDALLVPTVAIVTEKGNTGVLVPDAKNKPQFHPVTIGAQIKDQTQILEGLQGGDRIFLNPPADYKIQQRQQQQKK</sequence>
<keyword evidence="10" id="KW-1185">Reference proteome</keyword>
<evidence type="ECO:0000259" key="7">
    <source>
        <dbReference type="Pfam" id="PF25954"/>
    </source>
</evidence>
<feature type="domain" description="CusB-like beta-barrel" evidence="7">
    <location>
        <begin position="338"/>
        <end position="411"/>
    </location>
</feature>
<dbReference type="PANTHER" id="PTHR32347">
    <property type="entry name" value="EFFLUX SYSTEM COMPONENT YKNX-RELATED"/>
    <property type="match status" value="1"/>
</dbReference>
<dbReference type="EMBL" id="QMEB01000051">
    <property type="protein sequence ID" value="NMG19597.1"/>
    <property type="molecule type" value="Genomic_DNA"/>
</dbReference>
<dbReference type="Pfam" id="PF25967">
    <property type="entry name" value="RND-MFP_C"/>
    <property type="match status" value="1"/>
</dbReference>
<dbReference type="Gene3D" id="1.10.287.470">
    <property type="entry name" value="Helix hairpin bin"/>
    <property type="match status" value="2"/>
</dbReference>
<dbReference type="NCBIfam" id="TIGR01730">
    <property type="entry name" value="RND_mfp"/>
    <property type="match status" value="1"/>
</dbReference>
<gene>
    <name evidence="9" type="ORF">DP116_09025</name>
</gene>
<comment type="subcellular location">
    <subcellularLocation>
        <location evidence="1">Cell envelope</location>
    </subcellularLocation>
</comment>
<name>A0ABX1P700_9CYAN</name>
<accession>A0ABX1P700</accession>
<feature type="domain" description="Multidrug resistance protein MdtA-like C-terminal permuted SH3" evidence="8">
    <location>
        <begin position="417"/>
        <end position="471"/>
    </location>
</feature>
<comment type="similarity">
    <text evidence="2">Belongs to the membrane fusion protein (MFP) (TC 8.A.1) family.</text>
</comment>
<keyword evidence="5" id="KW-0472">Membrane</keyword>
<organism evidence="9 10">
    <name type="scientific">Brasilonema bromeliae SPC951</name>
    <dbReference type="NCBI Taxonomy" id="385972"/>
    <lineage>
        <taxon>Bacteria</taxon>
        <taxon>Bacillati</taxon>
        <taxon>Cyanobacteriota</taxon>
        <taxon>Cyanophyceae</taxon>
        <taxon>Nostocales</taxon>
        <taxon>Scytonemataceae</taxon>
        <taxon>Brasilonema</taxon>
        <taxon>Bromeliae group (in: Brasilonema)</taxon>
    </lineage>
</organism>
<feature type="coiled-coil region" evidence="4">
    <location>
        <begin position="108"/>
        <end position="227"/>
    </location>
</feature>
<dbReference type="Gene3D" id="2.40.420.20">
    <property type="match status" value="1"/>
</dbReference>
<dbReference type="Gene3D" id="2.40.50.100">
    <property type="match status" value="2"/>
</dbReference>
<keyword evidence="5" id="KW-1133">Transmembrane helix</keyword>
<dbReference type="RefSeq" id="WP_169154867.1">
    <property type="nucleotide sequence ID" value="NZ_CAWPJE010000010.1"/>
</dbReference>
<keyword evidence="5" id="KW-0812">Transmembrane</keyword>
<evidence type="ECO:0000256" key="5">
    <source>
        <dbReference type="SAM" id="Phobius"/>
    </source>
</evidence>
<dbReference type="InterPro" id="IPR059052">
    <property type="entry name" value="HH_YbhG-like"/>
</dbReference>
<dbReference type="InterPro" id="IPR006143">
    <property type="entry name" value="RND_pump_MFP"/>
</dbReference>
<evidence type="ECO:0000256" key="1">
    <source>
        <dbReference type="ARBA" id="ARBA00004196"/>
    </source>
</evidence>
<evidence type="ECO:0000313" key="10">
    <source>
        <dbReference type="Proteomes" id="UP000718564"/>
    </source>
</evidence>
<dbReference type="SUPFAM" id="SSF111369">
    <property type="entry name" value="HlyD-like secretion proteins"/>
    <property type="match status" value="3"/>
</dbReference>
<feature type="transmembrane region" description="Helical" evidence="5">
    <location>
        <begin position="20"/>
        <end position="41"/>
    </location>
</feature>